<dbReference type="Pfam" id="PF23296">
    <property type="entry name" value="DUF7079"/>
    <property type="match status" value="1"/>
</dbReference>
<proteinExistence type="predicted"/>
<name>A0AA41WMN9_9GAMM</name>
<feature type="domain" description="DUF7079" evidence="1">
    <location>
        <begin position="9"/>
        <end position="116"/>
    </location>
</feature>
<sequence>MGSILTRDERIRLWSALSDAFVDNKVDYPAIARQLAGFDRAAIKAAFFEEVAPVCYSNLQTPIPPIWTAFDSAWLVETIDANQQARRSSTFRRMRDRALVAYLRNRLREEWHRIERELERQDSAETG</sequence>
<comment type="caution">
    <text evidence="2">The sequence shown here is derived from an EMBL/GenBank/DDBJ whole genome shotgun (WGS) entry which is preliminary data.</text>
</comment>
<dbReference type="AlphaFoldDB" id="A0AA41WMN9"/>
<dbReference type="InterPro" id="IPR055507">
    <property type="entry name" value="DUF7079"/>
</dbReference>
<protein>
    <recommendedName>
        <fullName evidence="1">DUF7079 domain-containing protein</fullName>
    </recommendedName>
</protein>
<dbReference type="Proteomes" id="UP001165292">
    <property type="component" value="Unassembled WGS sequence"/>
</dbReference>
<organism evidence="2 3">
    <name type="scientific">Stutzerimonas nitrititolerans</name>
    <dbReference type="NCBI Taxonomy" id="2482751"/>
    <lineage>
        <taxon>Bacteria</taxon>
        <taxon>Pseudomonadati</taxon>
        <taxon>Pseudomonadota</taxon>
        <taxon>Gammaproteobacteria</taxon>
        <taxon>Pseudomonadales</taxon>
        <taxon>Pseudomonadaceae</taxon>
        <taxon>Stutzerimonas</taxon>
    </lineage>
</organism>
<evidence type="ECO:0000313" key="3">
    <source>
        <dbReference type="Proteomes" id="UP001165292"/>
    </source>
</evidence>
<evidence type="ECO:0000313" key="2">
    <source>
        <dbReference type="EMBL" id="MCO7545869.1"/>
    </source>
</evidence>
<gene>
    <name evidence="2" type="ORF">NJF43_14020</name>
</gene>
<evidence type="ECO:0000259" key="1">
    <source>
        <dbReference type="Pfam" id="PF23296"/>
    </source>
</evidence>
<dbReference type="EMBL" id="JAMYBS010000016">
    <property type="protein sequence ID" value="MCO7545869.1"/>
    <property type="molecule type" value="Genomic_DNA"/>
</dbReference>
<accession>A0AA41WMN9</accession>
<reference evidence="2" key="1">
    <citation type="submission" date="2022-06" db="EMBL/GenBank/DDBJ databases">
        <title>Detection of beta-lactamases in bacteria of animal origin.</title>
        <authorList>
            <person name="Mlynarcik P."/>
            <person name="Zdarska V."/>
            <person name="Chudobova H."/>
            <person name="Prochazkova P."/>
            <person name="Hricova K."/>
            <person name="Mezerova K."/>
            <person name="Bardon J."/>
            <person name="Dolejska M."/>
            <person name="Sukkar I."/>
            <person name="Kolar M."/>
        </authorList>
    </citation>
    <scope>NUCLEOTIDE SEQUENCE</scope>
    <source>
        <strain evidence="2">S 300-3</strain>
    </source>
</reference>